<organism evidence="2 3">
    <name type="scientific">Neolewinella xylanilytica</name>
    <dbReference type="NCBI Taxonomy" id="1514080"/>
    <lineage>
        <taxon>Bacteria</taxon>
        <taxon>Pseudomonadati</taxon>
        <taxon>Bacteroidota</taxon>
        <taxon>Saprospiria</taxon>
        <taxon>Saprospirales</taxon>
        <taxon>Lewinellaceae</taxon>
        <taxon>Neolewinella</taxon>
    </lineage>
</organism>
<dbReference type="EMBL" id="PTJC01000006">
    <property type="protein sequence ID" value="PPK86125.1"/>
    <property type="molecule type" value="Genomic_DNA"/>
</dbReference>
<dbReference type="InterPro" id="IPR012336">
    <property type="entry name" value="Thioredoxin-like_fold"/>
</dbReference>
<dbReference type="CDD" id="cd02966">
    <property type="entry name" value="TlpA_like_family"/>
    <property type="match status" value="1"/>
</dbReference>
<dbReference type="PANTHER" id="PTHR42852:SF13">
    <property type="entry name" value="PROTEIN DIPZ"/>
    <property type="match status" value="1"/>
</dbReference>
<accession>A0A2S6I4L5</accession>
<dbReference type="Pfam" id="PF13905">
    <property type="entry name" value="Thioredoxin_8"/>
    <property type="match status" value="1"/>
</dbReference>
<reference evidence="2 3" key="1">
    <citation type="submission" date="2018-02" db="EMBL/GenBank/DDBJ databases">
        <title>Genomic Encyclopedia of Archaeal and Bacterial Type Strains, Phase II (KMG-II): from individual species to whole genera.</title>
        <authorList>
            <person name="Goeker M."/>
        </authorList>
    </citation>
    <scope>NUCLEOTIDE SEQUENCE [LARGE SCALE GENOMIC DNA]</scope>
    <source>
        <strain evidence="2 3">DSM 29526</strain>
    </source>
</reference>
<evidence type="ECO:0000259" key="1">
    <source>
        <dbReference type="PROSITE" id="PS51352"/>
    </source>
</evidence>
<feature type="domain" description="Thioredoxin" evidence="1">
    <location>
        <begin position="332"/>
        <end position="473"/>
    </location>
</feature>
<dbReference type="Gene3D" id="3.40.30.10">
    <property type="entry name" value="Glutaredoxin"/>
    <property type="match status" value="1"/>
</dbReference>
<dbReference type="InterPro" id="IPR036249">
    <property type="entry name" value="Thioredoxin-like_sf"/>
</dbReference>
<dbReference type="InterPro" id="IPR050553">
    <property type="entry name" value="Thioredoxin_ResA/DsbE_sf"/>
</dbReference>
<evidence type="ECO:0000313" key="3">
    <source>
        <dbReference type="Proteomes" id="UP000237662"/>
    </source>
</evidence>
<sequence length="473" mass="52251">MLTFILGIMPNRLSRKSAETTGFLPHSAGYPCALLLLFLFTLGCSPDREAPTCEIHIVSELPVSIRRLITESAVAEDTTEFEIRDTTPALPKMYTVTLGTSDSSFVVTNLGGRSREIRIAEDSSWTSTLPFDAAFNRLQYERLAIIQNYSGAVFSADDPVRAVSYGDSMIAAVSALVEQNYPDLDADDRALLVEKSRQNIQSFQYFYAITASSLAADHPALDFSDAIDVTDTLNYLLPHNAVKRLEMDYLRRHDSLGVDRFFDFVAERVPNEDLRWLYQSVYLNELLSGGAYLLTRSGPAAAIRAVTEFMEGDTANPYRDLYRSAYTSTLSAAEGEAAADIRLVNAAGDTLSLLGIADGPLLLDFWATWCAPCIAEKPQVQALATYALTEELLTVVSISVDERGTPWKAYLDRNPNALVPQEYRATDVAAVRNAYHITGIPRKVLVDARGRIQVSQVESLNPLHFADLLGYSR</sequence>
<protein>
    <submittedName>
        <fullName evidence="2">Thiol-disulfide isomerase/thioredoxin</fullName>
    </submittedName>
</protein>
<evidence type="ECO:0000313" key="2">
    <source>
        <dbReference type="EMBL" id="PPK86125.1"/>
    </source>
</evidence>
<comment type="caution">
    <text evidence="2">The sequence shown here is derived from an EMBL/GenBank/DDBJ whole genome shotgun (WGS) entry which is preliminary data.</text>
</comment>
<keyword evidence="3" id="KW-1185">Reference proteome</keyword>
<name>A0A2S6I4L5_9BACT</name>
<dbReference type="AlphaFoldDB" id="A0A2S6I4L5"/>
<dbReference type="PANTHER" id="PTHR42852">
    <property type="entry name" value="THIOL:DISULFIDE INTERCHANGE PROTEIN DSBE"/>
    <property type="match status" value="1"/>
</dbReference>
<dbReference type="GO" id="GO:0016853">
    <property type="term" value="F:isomerase activity"/>
    <property type="evidence" value="ECO:0007669"/>
    <property type="project" value="UniProtKB-KW"/>
</dbReference>
<keyword evidence="2" id="KW-0413">Isomerase</keyword>
<dbReference type="OrthoDB" id="1098640at2"/>
<dbReference type="SUPFAM" id="SSF52833">
    <property type="entry name" value="Thioredoxin-like"/>
    <property type="match status" value="1"/>
</dbReference>
<dbReference type="InterPro" id="IPR013766">
    <property type="entry name" value="Thioredoxin_domain"/>
</dbReference>
<dbReference type="Proteomes" id="UP000237662">
    <property type="component" value="Unassembled WGS sequence"/>
</dbReference>
<gene>
    <name evidence="2" type="ORF">CLV84_3044</name>
</gene>
<proteinExistence type="predicted"/>
<dbReference type="PROSITE" id="PS51352">
    <property type="entry name" value="THIOREDOXIN_2"/>
    <property type="match status" value="1"/>
</dbReference>